<reference evidence="2 3" key="1">
    <citation type="submission" date="2023-06" db="EMBL/GenBank/DDBJ databases">
        <title>Five Gram-positive bacteria isolated from mangrove sediments in Shenzhen, Guangdong, China.</title>
        <authorList>
            <person name="Yu S."/>
            <person name="Zheng W."/>
            <person name="Huang Y."/>
        </authorList>
    </citation>
    <scope>NUCLEOTIDE SEQUENCE [LARGE SCALE GENOMIC DNA]</scope>
    <source>
        <strain evidence="2 3">SaN35-3</strain>
    </source>
</reference>
<dbReference type="Pfam" id="PF01243">
    <property type="entry name" value="PNPOx_N"/>
    <property type="match status" value="1"/>
</dbReference>
<keyword evidence="3" id="KW-1185">Reference proteome</keyword>
<dbReference type="InterPro" id="IPR011576">
    <property type="entry name" value="Pyridox_Oxase_N"/>
</dbReference>
<dbReference type="PANTHER" id="PTHR34818">
    <property type="entry name" value="PROTEIN BLI-3"/>
    <property type="match status" value="1"/>
</dbReference>
<name>A0ABY9JVP4_9BACI</name>
<dbReference type="SUPFAM" id="SSF50475">
    <property type="entry name" value="FMN-binding split barrel"/>
    <property type="match status" value="1"/>
</dbReference>
<evidence type="ECO:0000313" key="2">
    <source>
        <dbReference type="EMBL" id="WLR42527.1"/>
    </source>
</evidence>
<dbReference type="Gene3D" id="2.30.110.10">
    <property type="entry name" value="Electron Transport, Fmn-binding Protein, Chain A"/>
    <property type="match status" value="1"/>
</dbReference>
<dbReference type="PANTHER" id="PTHR34818:SF1">
    <property type="entry name" value="PROTEIN BLI-3"/>
    <property type="match status" value="1"/>
</dbReference>
<accession>A0ABY9JVP4</accession>
<evidence type="ECO:0000259" key="1">
    <source>
        <dbReference type="Pfam" id="PF01243"/>
    </source>
</evidence>
<evidence type="ECO:0000313" key="3">
    <source>
        <dbReference type="Proteomes" id="UP001197974"/>
    </source>
</evidence>
<dbReference type="EMBL" id="CP129013">
    <property type="protein sequence ID" value="WLR42527.1"/>
    <property type="molecule type" value="Genomic_DNA"/>
</dbReference>
<feature type="domain" description="Pyridoxamine 5'-phosphate oxidase N-terminal" evidence="1">
    <location>
        <begin position="6"/>
        <end position="127"/>
    </location>
</feature>
<dbReference type="InterPro" id="IPR052917">
    <property type="entry name" value="Stress-Dev_Protein"/>
</dbReference>
<organism evidence="2 3">
    <name type="scientific">Bacillus carboniphilus</name>
    <dbReference type="NCBI Taxonomy" id="86663"/>
    <lineage>
        <taxon>Bacteria</taxon>
        <taxon>Bacillati</taxon>
        <taxon>Bacillota</taxon>
        <taxon>Bacilli</taxon>
        <taxon>Bacillales</taxon>
        <taxon>Bacillaceae</taxon>
        <taxon>Bacillus</taxon>
    </lineage>
</organism>
<proteinExistence type="predicted"/>
<sequence>MSDQQLKEQILSVFNGHNIGVLSTVQNNKPYSRFMMFFHEDMTLFCATNKEAHKTEQIEANPHVHILLGYEGKKWNDEYAEIEGTCSIETSAKLKEHFWNDHLKEWIQSADDPDYVLLKITPKKIRYFKGAGTLVGTLTC</sequence>
<dbReference type="InterPro" id="IPR012349">
    <property type="entry name" value="Split_barrel_FMN-bd"/>
</dbReference>
<gene>
    <name evidence="2" type="ORF">LC087_17840</name>
</gene>
<dbReference type="RefSeq" id="WP_226542522.1">
    <property type="nucleotide sequence ID" value="NZ_CP129013.1"/>
</dbReference>
<protein>
    <submittedName>
        <fullName evidence="2">Pyridoxamine 5'-phosphate oxidase family protein</fullName>
    </submittedName>
</protein>
<dbReference type="Proteomes" id="UP001197974">
    <property type="component" value="Chromosome"/>
</dbReference>